<sequence length="351" mass="37941">MTPLPKEHFDCANNLCVTTQRVHAGGQSLAKYGSLVCLTLQNAALSLLMRLSRTQHELFAATTAVVAAEVLKLAVCLALLFVEEQMGKGVNLGRLLVHTIVKQPMDTLRVMIPAIVYTIQNTLIYLGATHLDAATYQVTYQLKILTTALLSVAMLNKRLSRLQWLSLVLLFMGIALVQLTQISGPATAVAGHEQKPLIGFLAVFGACCLSGFAGVYFEKILKGSDVSLWMRNVQMALFSVPVGLVGVVLYDGQSVQEHGFFYGYTLLTWLVIALQALGGLMVAMVVKHADNILKGFATSLAIVIACVVSLLFLDFHLTPVFTLGSTMVIGSIFLYSQPTAPVPALSSPDKR</sequence>
<dbReference type="PANTHER" id="PTHR10231">
    <property type="entry name" value="NUCLEOTIDE-SUGAR TRANSMEMBRANE TRANSPORTER"/>
    <property type="match status" value="1"/>
</dbReference>
<evidence type="ECO:0000313" key="8">
    <source>
        <dbReference type="EMBL" id="UYV69794.1"/>
    </source>
</evidence>
<comment type="subcellular location">
    <subcellularLocation>
        <location evidence="1">Membrane</location>
        <topology evidence="1">Multi-pass membrane protein</topology>
    </subcellularLocation>
</comment>
<dbReference type="Proteomes" id="UP001235939">
    <property type="component" value="Chromosome 07"/>
</dbReference>
<feature type="transmembrane region" description="Helical" evidence="7">
    <location>
        <begin position="262"/>
        <end position="286"/>
    </location>
</feature>
<keyword evidence="5 7" id="KW-1133">Transmembrane helix</keyword>
<dbReference type="SUPFAM" id="SSF103481">
    <property type="entry name" value="Multidrug resistance efflux transporter EmrE"/>
    <property type="match status" value="1"/>
</dbReference>
<dbReference type="InterPro" id="IPR037185">
    <property type="entry name" value="EmrE-like"/>
</dbReference>
<comment type="similarity">
    <text evidence="2">Belongs to the nucleotide-sugar transporter family. SLC35A subfamily.</text>
</comment>
<evidence type="ECO:0000256" key="2">
    <source>
        <dbReference type="ARBA" id="ARBA00009976"/>
    </source>
</evidence>
<feature type="transmembrane region" description="Helical" evidence="7">
    <location>
        <begin position="196"/>
        <end position="217"/>
    </location>
</feature>
<gene>
    <name evidence="8" type="ORF">LAZ67_7000748</name>
</gene>
<evidence type="ECO:0000256" key="6">
    <source>
        <dbReference type="ARBA" id="ARBA00023136"/>
    </source>
</evidence>
<organism evidence="8 9">
    <name type="scientific">Cordylochernes scorpioides</name>
    <dbReference type="NCBI Taxonomy" id="51811"/>
    <lineage>
        <taxon>Eukaryota</taxon>
        <taxon>Metazoa</taxon>
        <taxon>Ecdysozoa</taxon>
        <taxon>Arthropoda</taxon>
        <taxon>Chelicerata</taxon>
        <taxon>Arachnida</taxon>
        <taxon>Pseudoscorpiones</taxon>
        <taxon>Cheliferoidea</taxon>
        <taxon>Chernetidae</taxon>
        <taxon>Cordylochernes</taxon>
    </lineage>
</organism>
<proteinExistence type="inferred from homology"/>
<dbReference type="PIRSF" id="PIRSF005799">
    <property type="entry name" value="UDP-gal_transpt"/>
    <property type="match status" value="1"/>
</dbReference>
<dbReference type="EMBL" id="CP092869">
    <property type="protein sequence ID" value="UYV69794.1"/>
    <property type="molecule type" value="Genomic_DNA"/>
</dbReference>
<dbReference type="InterPro" id="IPR007271">
    <property type="entry name" value="Nuc_sug_transpt"/>
</dbReference>
<keyword evidence="3" id="KW-0762">Sugar transport</keyword>
<dbReference type="NCBIfam" id="TIGR00803">
    <property type="entry name" value="nst"/>
    <property type="match status" value="1"/>
</dbReference>
<evidence type="ECO:0000313" key="9">
    <source>
        <dbReference type="Proteomes" id="UP001235939"/>
    </source>
</evidence>
<evidence type="ECO:0000256" key="5">
    <source>
        <dbReference type="ARBA" id="ARBA00022989"/>
    </source>
</evidence>
<feature type="transmembrane region" description="Helical" evidence="7">
    <location>
        <begin position="164"/>
        <end position="184"/>
    </location>
</feature>
<evidence type="ECO:0000256" key="1">
    <source>
        <dbReference type="ARBA" id="ARBA00004141"/>
    </source>
</evidence>
<keyword evidence="9" id="KW-1185">Reference proteome</keyword>
<accession>A0ABY6KLP3</accession>
<dbReference type="Pfam" id="PF04142">
    <property type="entry name" value="Nuc_sug_transp"/>
    <property type="match status" value="1"/>
</dbReference>
<evidence type="ECO:0000256" key="3">
    <source>
        <dbReference type="ARBA" id="ARBA00022597"/>
    </source>
</evidence>
<reference evidence="8 9" key="1">
    <citation type="submission" date="2022-01" db="EMBL/GenBank/DDBJ databases">
        <title>A chromosomal length assembly of Cordylochernes scorpioides.</title>
        <authorList>
            <person name="Zeh D."/>
            <person name="Zeh J."/>
        </authorList>
    </citation>
    <scope>NUCLEOTIDE SEQUENCE [LARGE SCALE GENOMIC DNA]</scope>
    <source>
        <strain evidence="8">IN4F17</strain>
        <tissue evidence="8">Whole Body</tissue>
    </source>
</reference>
<keyword evidence="3" id="KW-0813">Transport</keyword>
<name>A0ABY6KLP3_9ARAC</name>
<feature type="transmembrane region" description="Helical" evidence="7">
    <location>
        <begin position="229"/>
        <end position="250"/>
    </location>
</feature>
<evidence type="ECO:0000256" key="4">
    <source>
        <dbReference type="ARBA" id="ARBA00022692"/>
    </source>
</evidence>
<keyword evidence="4 7" id="KW-0812">Transmembrane</keyword>
<keyword evidence="6 7" id="KW-0472">Membrane</keyword>
<protein>
    <submittedName>
        <fullName evidence="8">SLC35A2</fullName>
    </submittedName>
</protein>
<feature type="transmembrane region" description="Helical" evidence="7">
    <location>
        <begin position="58"/>
        <end position="82"/>
    </location>
</feature>
<feature type="transmembrane region" description="Helical" evidence="7">
    <location>
        <begin position="293"/>
        <end position="313"/>
    </location>
</feature>
<evidence type="ECO:0000256" key="7">
    <source>
        <dbReference type="SAM" id="Phobius"/>
    </source>
</evidence>